<evidence type="ECO:0000313" key="16">
    <source>
        <dbReference type="Proteomes" id="UP000245137"/>
    </source>
</evidence>
<evidence type="ECO:0000256" key="14">
    <source>
        <dbReference type="PIRSR" id="PIRSR001461-3"/>
    </source>
</evidence>
<comment type="cofactor">
    <cofactor evidence="5">
        <name>Fe(2+)</name>
        <dbReference type="ChEBI" id="CHEBI:29033"/>
    </cofactor>
</comment>
<dbReference type="InterPro" id="IPR000056">
    <property type="entry name" value="Ribul_P_3_epim-like"/>
</dbReference>
<dbReference type="InterPro" id="IPR026019">
    <property type="entry name" value="Ribul_P_3_epim"/>
</dbReference>
<feature type="binding site" evidence="10 13">
    <location>
        <position position="175"/>
    </location>
    <ligand>
        <name>a divalent metal cation</name>
        <dbReference type="ChEBI" id="CHEBI:60240"/>
    </ligand>
</feature>
<gene>
    <name evidence="10" type="primary">rpe</name>
    <name evidence="15" type="ORF">C5689_04130</name>
</gene>
<accession>A0A2U1SUQ6</accession>
<feature type="active site" description="Proton acceptor" evidence="10 12">
    <location>
        <position position="37"/>
    </location>
</feature>
<dbReference type="EMBL" id="PUIV01000003">
    <property type="protein sequence ID" value="PWB95351.1"/>
    <property type="molecule type" value="Genomic_DNA"/>
</dbReference>
<dbReference type="NCBIfam" id="NF004076">
    <property type="entry name" value="PRK05581.1-4"/>
    <property type="match status" value="1"/>
</dbReference>
<reference evidence="15 16" key="1">
    <citation type="journal article" date="2018" name="Appl. Microbiol. Biotechnol.">
        <title>Co-cultivation of the strictly anaerobic methanogen Methanosarcina barkeri with aerobic methanotrophs in an oxygen-limited membrane bioreactor.</title>
        <authorList>
            <person name="In 't Zandt M.H."/>
            <person name="van den Bosch T.J.M."/>
            <person name="Rijkers R."/>
            <person name="van Kessel M.A.H.J."/>
            <person name="Jetten M.S.M."/>
            <person name="Welte C.U."/>
        </authorList>
    </citation>
    <scope>NUCLEOTIDE SEQUENCE [LARGE SCALE GENOMIC DNA]</scope>
    <source>
        <strain evidence="15 16">DSM 17706</strain>
    </source>
</reference>
<evidence type="ECO:0000256" key="5">
    <source>
        <dbReference type="ARBA" id="ARBA00001954"/>
    </source>
</evidence>
<dbReference type="GO" id="GO:0005737">
    <property type="term" value="C:cytoplasm"/>
    <property type="evidence" value="ECO:0007669"/>
    <property type="project" value="UniProtKB-ARBA"/>
</dbReference>
<dbReference type="Gene3D" id="3.20.20.70">
    <property type="entry name" value="Aldolase class I"/>
    <property type="match status" value="1"/>
</dbReference>
<comment type="cofactor">
    <cofactor evidence="2">
        <name>Mn(2+)</name>
        <dbReference type="ChEBI" id="CHEBI:29035"/>
    </cofactor>
</comment>
<keyword evidence="9 10" id="KW-0413">Isomerase</keyword>
<keyword evidence="13" id="KW-0170">Cobalt</keyword>
<dbReference type="InterPro" id="IPR011060">
    <property type="entry name" value="RibuloseP-bd_barrel"/>
</dbReference>
<dbReference type="Proteomes" id="UP000245137">
    <property type="component" value="Unassembled WGS sequence"/>
</dbReference>
<comment type="function">
    <text evidence="10">Catalyzes the reversible epimerization of D-ribulose 5-phosphate to D-xylulose 5-phosphate.</text>
</comment>
<feature type="binding site" evidence="10">
    <location>
        <begin position="175"/>
        <end position="177"/>
    </location>
    <ligand>
        <name>substrate</name>
    </ligand>
</feature>
<dbReference type="PIRSF" id="PIRSF001461">
    <property type="entry name" value="RPE"/>
    <property type="match status" value="1"/>
</dbReference>
<dbReference type="Pfam" id="PF00834">
    <property type="entry name" value="Ribul_P_3_epim"/>
    <property type="match status" value="1"/>
</dbReference>
<dbReference type="GO" id="GO:0046872">
    <property type="term" value="F:metal ion binding"/>
    <property type="evidence" value="ECO:0007669"/>
    <property type="project" value="UniProtKB-UniRule"/>
</dbReference>
<proteinExistence type="inferred from homology"/>
<dbReference type="InterPro" id="IPR013785">
    <property type="entry name" value="Aldolase_TIM"/>
</dbReference>
<feature type="binding site" evidence="14">
    <location>
        <position position="177"/>
    </location>
    <ligand>
        <name>substrate</name>
    </ligand>
</feature>
<comment type="cofactor">
    <cofactor evidence="4">
        <name>Zn(2+)</name>
        <dbReference type="ChEBI" id="CHEBI:29105"/>
    </cofactor>
</comment>
<dbReference type="FunFam" id="3.20.20.70:FF:000004">
    <property type="entry name" value="Ribulose-phosphate 3-epimerase"/>
    <property type="match status" value="1"/>
</dbReference>
<dbReference type="SUPFAM" id="SSF51366">
    <property type="entry name" value="Ribulose-phoshate binding barrel"/>
    <property type="match status" value="1"/>
</dbReference>
<keyword evidence="8 10" id="KW-0479">Metal-binding</keyword>
<evidence type="ECO:0000256" key="13">
    <source>
        <dbReference type="PIRSR" id="PIRSR001461-2"/>
    </source>
</evidence>
<dbReference type="AlphaFoldDB" id="A0A2U1SUQ6"/>
<organism evidence="15 16">
    <name type="scientific">Methylosinus sporium</name>
    <dbReference type="NCBI Taxonomy" id="428"/>
    <lineage>
        <taxon>Bacteria</taxon>
        <taxon>Pseudomonadati</taxon>
        <taxon>Pseudomonadota</taxon>
        <taxon>Alphaproteobacteria</taxon>
        <taxon>Hyphomicrobiales</taxon>
        <taxon>Methylocystaceae</taxon>
        <taxon>Methylosinus</taxon>
    </lineage>
</organism>
<feature type="active site" description="Proton donor" evidence="10 12">
    <location>
        <position position="175"/>
    </location>
</feature>
<evidence type="ECO:0000256" key="9">
    <source>
        <dbReference type="ARBA" id="ARBA00023235"/>
    </source>
</evidence>
<keyword evidence="13" id="KW-0464">Manganese</keyword>
<evidence type="ECO:0000256" key="7">
    <source>
        <dbReference type="ARBA" id="ARBA00013188"/>
    </source>
</evidence>
<comment type="catalytic activity">
    <reaction evidence="1 10 11">
        <text>D-ribulose 5-phosphate = D-xylulose 5-phosphate</text>
        <dbReference type="Rhea" id="RHEA:13677"/>
        <dbReference type="ChEBI" id="CHEBI:57737"/>
        <dbReference type="ChEBI" id="CHEBI:58121"/>
        <dbReference type="EC" id="5.1.3.1"/>
    </reaction>
</comment>
<evidence type="ECO:0000256" key="11">
    <source>
        <dbReference type="PIRNR" id="PIRNR001461"/>
    </source>
</evidence>
<keyword evidence="10 11" id="KW-0119">Carbohydrate metabolism</keyword>
<comment type="cofactor">
    <cofactor evidence="10 13">
        <name>a divalent metal cation</name>
        <dbReference type="ChEBI" id="CHEBI:60240"/>
    </cofactor>
    <text evidence="10 13">Binds 1 divalent metal cation per subunit.</text>
</comment>
<feature type="binding site" evidence="10 13">
    <location>
        <position position="37"/>
    </location>
    <ligand>
        <name>a divalent metal cation</name>
        <dbReference type="ChEBI" id="CHEBI:60240"/>
    </ligand>
</feature>
<dbReference type="GO" id="GO:0019323">
    <property type="term" value="P:pentose catabolic process"/>
    <property type="evidence" value="ECO:0007669"/>
    <property type="project" value="UniProtKB-UniRule"/>
</dbReference>
<feature type="binding site" evidence="10 14">
    <location>
        <begin position="197"/>
        <end position="198"/>
    </location>
    <ligand>
        <name>substrate</name>
    </ligand>
</feature>
<dbReference type="OrthoDB" id="1645589at2"/>
<sequence>MPNDIVIAPSILSADFARLGEEVRDVVAAGADWIHLDVMDGHFVPNITFGPAVVKALRPHAACTFDTHLMIEPIDPYVAAFAEAGADIITVHAEAGAHLHRSLRLIRSLGKKAGVSLNPATSERTLDYVLDDVDLILVMSVDPGFGGQSFIPSQLDKLRRIREMIGRRDIMLEVDGGVTPQTTTAIVEAGAEVLVAGSAVFAGAGVSAYRDNIAALRHAAAAAGALAV</sequence>
<comment type="similarity">
    <text evidence="6 10 11">Belongs to the ribulose-phosphate 3-epimerase family.</text>
</comment>
<feature type="binding site" evidence="10 14">
    <location>
        <position position="10"/>
    </location>
    <ligand>
        <name>substrate</name>
    </ligand>
</feature>
<dbReference type="GO" id="GO:0006098">
    <property type="term" value="P:pentose-phosphate shunt"/>
    <property type="evidence" value="ECO:0007669"/>
    <property type="project" value="UniProtKB-UniRule"/>
</dbReference>
<feature type="binding site" evidence="10 14">
    <location>
        <position position="68"/>
    </location>
    <ligand>
        <name>substrate</name>
    </ligand>
</feature>
<evidence type="ECO:0000256" key="2">
    <source>
        <dbReference type="ARBA" id="ARBA00001936"/>
    </source>
</evidence>
<keyword evidence="16" id="KW-1185">Reference proteome</keyword>
<feature type="binding site" evidence="10 13">
    <location>
        <position position="35"/>
    </location>
    <ligand>
        <name>a divalent metal cation</name>
        <dbReference type="ChEBI" id="CHEBI:60240"/>
    </ligand>
</feature>
<evidence type="ECO:0000256" key="8">
    <source>
        <dbReference type="ARBA" id="ARBA00022723"/>
    </source>
</evidence>
<dbReference type="PROSITE" id="PS01086">
    <property type="entry name" value="RIBUL_P_3_EPIMER_2"/>
    <property type="match status" value="1"/>
</dbReference>
<dbReference type="PROSITE" id="PS01085">
    <property type="entry name" value="RIBUL_P_3_EPIMER_1"/>
    <property type="match status" value="1"/>
</dbReference>
<evidence type="ECO:0000256" key="10">
    <source>
        <dbReference type="HAMAP-Rule" id="MF_02227"/>
    </source>
</evidence>
<comment type="cofactor">
    <cofactor evidence="3">
        <name>Co(2+)</name>
        <dbReference type="ChEBI" id="CHEBI:48828"/>
    </cofactor>
</comment>
<evidence type="ECO:0000256" key="4">
    <source>
        <dbReference type="ARBA" id="ARBA00001947"/>
    </source>
</evidence>
<dbReference type="PANTHER" id="PTHR11749">
    <property type="entry name" value="RIBULOSE-5-PHOSPHATE-3-EPIMERASE"/>
    <property type="match status" value="1"/>
</dbReference>
<evidence type="ECO:0000256" key="6">
    <source>
        <dbReference type="ARBA" id="ARBA00009541"/>
    </source>
</evidence>
<evidence type="ECO:0000256" key="1">
    <source>
        <dbReference type="ARBA" id="ARBA00001782"/>
    </source>
</evidence>
<dbReference type="CDD" id="cd00429">
    <property type="entry name" value="RPE"/>
    <property type="match status" value="1"/>
</dbReference>
<dbReference type="RefSeq" id="WP_108916019.1">
    <property type="nucleotide sequence ID" value="NZ_BGJY01000012.1"/>
</dbReference>
<evidence type="ECO:0000256" key="3">
    <source>
        <dbReference type="ARBA" id="ARBA00001941"/>
    </source>
</evidence>
<feature type="binding site" evidence="10 13">
    <location>
        <position position="68"/>
    </location>
    <ligand>
        <name>a divalent metal cation</name>
        <dbReference type="ChEBI" id="CHEBI:60240"/>
    </ligand>
</feature>
<dbReference type="GO" id="GO:0004750">
    <property type="term" value="F:D-ribulose-phosphate 3-epimerase activity"/>
    <property type="evidence" value="ECO:0007669"/>
    <property type="project" value="UniProtKB-UniRule"/>
</dbReference>
<protein>
    <recommendedName>
        <fullName evidence="7 10">Ribulose-phosphate 3-epimerase</fullName>
        <ecNumber evidence="7 10">5.1.3.1</ecNumber>
    </recommendedName>
</protein>
<feature type="binding site" evidence="10 14">
    <location>
        <begin position="144"/>
        <end position="147"/>
    </location>
    <ligand>
        <name>substrate</name>
    </ligand>
</feature>
<dbReference type="EC" id="5.1.3.1" evidence="7 10"/>
<dbReference type="HAMAP" id="MF_02227">
    <property type="entry name" value="RPE"/>
    <property type="match status" value="1"/>
</dbReference>
<name>A0A2U1SUQ6_METSR</name>
<evidence type="ECO:0000256" key="12">
    <source>
        <dbReference type="PIRSR" id="PIRSR001461-1"/>
    </source>
</evidence>
<comment type="caution">
    <text evidence="15">The sequence shown here is derived from an EMBL/GenBank/DDBJ whole genome shotgun (WGS) entry which is preliminary data.</text>
</comment>
<evidence type="ECO:0000313" key="15">
    <source>
        <dbReference type="EMBL" id="PWB95351.1"/>
    </source>
</evidence>
<dbReference type="NCBIfam" id="TIGR01163">
    <property type="entry name" value="rpe"/>
    <property type="match status" value="1"/>
</dbReference>
<comment type="pathway">
    <text evidence="10">Carbohydrate degradation.</text>
</comment>
<keyword evidence="13" id="KW-0862">Zinc</keyword>